<proteinExistence type="predicted"/>
<evidence type="ECO:0000313" key="3">
    <source>
        <dbReference type="Proteomes" id="UP000276133"/>
    </source>
</evidence>
<dbReference type="Proteomes" id="UP000276133">
    <property type="component" value="Unassembled WGS sequence"/>
</dbReference>
<keyword evidence="3" id="KW-1185">Reference proteome</keyword>
<organism evidence="2 3">
    <name type="scientific">Brachionus plicatilis</name>
    <name type="common">Marine rotifer</name>
    <name type="synonym">Brachionus muelleri</name>
    <dbReference type="NCBI Taxonomy" id="10195"/>
    <lineage>
        <taxon>Eukaryota</taxon>
        <taxon>Metazoa</taxon>
        <taxon>Spiralia</taxon>
        <taxon>Gnathifera</taxon>
        <taxon>Rotifera</taxon>
        <taxon>Eurotatoria</taxon>
        <taxon>Monogononta</taxon>
        <taxon>Pseudotrocha</taxon>
        <taxon>Ploima</taxon>
        <taxon>Brachionidae</taxon>
        <taxon>Brachionus</taxon>
    </lineage>
</organism>
<dbReference type="EMBL" id="REGN01000702">
    <property type="protein sequence ID" value="RNA39823.1"/>
    <property type="molecule type" value="Genomic_DNA"/>
</dbReference>
<accession>A0A3M7SVJ6</accession>
<dbReference type="AlphaFoldDB" id="A0A3M7SVJ6"/>
<comment type="caution">
    <text evidence="2">The sequence shown here is derived from an EMBL/GenBank/DDBJ whole genome shotgun (WGS) entry which is preliminary data.</text>
</comment>
<evidence type="ECO:0000313" key="2">
    <source>
        <dbReference type="EMBL" id="RNA39823.1"/>
    </source>
</evidence>
<feature type="region of interest" description="Disordered" evidence="1">
    <location>
        <begin position="30"/>
        <end position="57"/>
    </location>
</feature>
<gene>
    <name evidence="2" type="ORF">BpHYR1_014265</name>
</gene>
<feature type="compositionally biased region" description="Basic and acidic residues" evidence="1">
    <location>
        <begin position="30"/>
        <end position="42"/>
    </location>
</feature>
<evidence type="ECO:0000256" key="1">
    <source>
        <dbReference type="SAM" id="MobiDB-lite"/>
    </source>
</evidence>
<protein>
    <submittedName>
        <fullName evidence="2">Uncharacterized protein</fullName>
    </submittedName>
</protein>
<sequence>MGDWEKDQEKKAWTSLEVIREEPKQEIKKEIKEEANKEKAEGLKWPSSNSSEEREFKNEKRKNNLELFALKQTRDFDSFLSKFQELADESSMAQEDLILIFLIHLLLLDYSNELDADLFNPSLVQFNIQFGLFLRSKARPPFSYCSFSHLSIKSFNNLLSNVDSDLEMWVTFLLFGPFYSIS</sequence>
<name>A0A3M7SVJ6_BRAPC</name>
<reference evidence="2 3" key="1">
    <citation type="journal article" date="2018" name="Sci. Rep.">
        <title>Genomic signatures of local adaptation to the degree of environmental predictability in rotifers.</title>
        <authorList>
            <person name="Franch-Gras L."/>
            <person name="Hahn C."/>
            <person name="Garcia-Roger E.M."/>
            <person name="Carmona M.J."/>
            <person name="Serra M."/>
            <person name="Gomez A."/>
        </authorList>
    </citation>
    <scope>NUCLEOTIDE SEQUENCE [LARGE SCALE GENOMIC DNA]</scope>
    <source>
        <strain evidence="2">HYR1</strain>
    </source>
</reference>